<dbReference type="OrthoDB" id="6077919at2759"/>
<dbReference type="EMBL" id="AY094754">
    <property type="protein sequence ID" value="AAM11107.1"/>
    <property type="molecule type" value="mRNA"/>
</dbReference>
<dbReference type="AlphaFoldDB" id="Q8T3M9"/>
<feature type="compositionally biased region" description="Basic residues" evidence="1">
    <location>
        <begin position="1"/>
        <end position="21"/>
    </location>
</feature>
<accession>Q8T3M9</accession>
<organism evidence="2">
    <name type="scientific">Drosophila melanogaster</name>
    <name type="common">Fruit fly</name>
    <dbReference type="NCBI Taxonomy" id="7227"/>
    <lineage>
        <taxon>Eukaryota</taxon>
        <taxon>Metazoa</taxon>
        <taxon>Ecdysozoa</taxon>
        <taxon>Arthropoda</taxon>
        <taxon>Hexapoda</taxon>
        <taxon>Insecta</taxon>
        <taxon>Pterygota</taxon>
        <taxon>Neoptera</taxon>
        <taxon>Endopterygota</taxon>
        <taxon>Diptera</taxon>
        <taxon>Brachycera</taxon>
        <taxon>Muscomorpha</taxon>
        <taxon>Ephydroidea</taxon>
        <taxon>Drosophilidae</taxon>
        <taxon>Drosophila</taxon>
        <taxon>Sophophora</taxon>
    </lineage>
</organism>
<evidence type="ECO:0000313" key="3">
    <source>
        <dbReference type="FlyBase" id="FBgn0026575"/>
    </source>
</evidence>
<feature type="region of interest" description="Disordered" evidence="1">
    <location>
        <begin position="1"/>
        <end position="27"/>
    </location>
</feature>
<dbReference type="FlyBase" id="FBgn0026575">
    <property type="gene designation" value="hang"/>
</dbReference>
<dbReference type="AGR" id="FB:FBgn0026575"/>
<reference evidence="2" key="1">
    <citation type="submission" date="2002-04" db="EMBL/GenBank/DDBJ databases">
        <authorList>
            <person name="Stapleton M."/>
            <person name="Brokstein P."/>
            <person name="Hong L."/>
            <person name="Agbayani A."/>
            <person name="Carlson J."/>
            <person name="Champe M."/>
            <person name="Chavez C."/>
            <person name="Dorsett V."/>
            <person name="Dresnek D."/>
            <person name="Farfan D."/>
            <person name="Frise E."/>
            <person name="George R."/>
            <person name="Gonzalez M."/>
            <person name="Guarin H."/>
            <person name="Kronmiller B."/>
            <person name="Li P."/>
            <person name="Liao G."/>
            <person name="Miranda A."/>
            <person name="Mungall C.J."/>
            <person name="Nunoo J."/>
            <person name="Pacleb J."/>
            <person name="Paragas V."/>
            <person name="Park S."/>
            <person name="Patel S."/>
            <person name="Phouanenavong S."/>
            <person name="Wan K."/>
            <person name="Yu C."/>
            <person name="Lewis S.E."/>
            <person name="Rubin G.M."/>
            <person name="Celniker S."/>
        </authorList>
    </citation>
    <scope>NUCLEOTIDE SEQUENCE</scope>
</reference>
<proteinExistence type="evidence at transcript level"/>
<name>Q8T3M9_DROME</name>
<protein>
    <submittedName>
        <fullName evidence="2">GM07804p</fullName>
    </submittedName>
</protein>
<dbReference type="UCSC" id="CG32575-RA">
    <property type="organism name" value="d. melanogaster"/>
</dbReference>
<evidence type="ECO:0000313" key="2">
    <source>
        <dbReference type="EMBL" id="AAM11107.1"/>
    </source>
</evidence>
<gene>
    <name evidence="3" type="primary">hang</name>
    <name evidence="3" type="ORF">CG32575</name>
</gene>
<evidence type="ECO:0000256" key="1">
    <source>
        <dbReference type="SAM" id="MobiDB-lite"/>
    </source>
</evidence>
<sequence length="46" mass="5548">MYKANPIRHRHHPSHHTRNHHSNNEYISSHINISNAFHQQISHVYV</sequence>